<dbReference type="STRING" id="406817.XNC1_2224"/>
<reference evidence="1 2" key="1">
    <citation type="journal article" date="2011" name="PLoS ONE">
        <title>The entomopathogenic bacterial endosymbionts xenorhabdus and photorhabdus: convergent lifestyles from divergent genomes.</title>
        <authorList>
            <person name="Chaston J.M."/>
            <person name="Suen G."/>
            <person name="Tucker S.L."/>
            <person name="Andersen A.W."/>
            <person name="Bhasin A."/>
            <person name="Bode E."/>
            <person name="Bode H.B."/>
            <person name="Brachmann A.O."/>
            <person name="Cowles C.E."/>
            <person name="Cowles K.N."/>
            <person name="Darby C."/>
            <person name="de Leon L."/>
            <person name="Drace K."/>
            <person name="Du Z."/>
            <person name="Givaudan A."/>
            <person name="Herbert Tran E.E."/>
            <person name="Jewell K.A."/>
            <person name="Knack J.J."/>
            <person name="Krasomil-Osterfeld K.C."/>
            <person name="Kukor R."/>
            <person name="Lanois A."/>
            <person name="Latreille P."/>
            <person name="Leimgruber N.K."/>
            <person name="Lipke C.M."/>
            <person name="Liu R."/>
            <person name="Lu X."/>
            <person name="Martens E.C."/>
            <person name="Marri P.R."/>
            <person name="Medigue C."/>
            <person name="Menard M.L."/>
            <person name="Miller N.M."/>
            <person name="Morales-Soto N."/>
            <person name="Norton S."/>
            <person name="Ogier J.C."/>
            <person name="Orchard S.S."/>
            <person name="Park D."/>
            <person name="Park Y."/>
            <person name="Qurollo B.A."/>
            <person name="Sugar D.R."/>
            <person name="Richards G.R."/>
            <person name="Rouy Z."/>
            <person name="Slominski B."/>
            <person name="Slominski K."/>
            <person name="Snyder H."/>
            <person name="Tjaden B.C."/>
            <person name="van der Hoeven R."/>
            <person name="Welch R.D."/>
            <person name="Wheeler C."/>
            <person name="Xiang B."/>
            <person name="Barbazuk B."/>
            <person name="Gaudriault S."/>
            <person name="Goodner B."/>
            <person name="Slater S.C."/>
            <person name="Forst S."/>
            <person name="Goldman B.S."/>
            <person name="Goodrich-Blair H."/>
        </authorList>
    </citation>
    <scope>NUCLEOTIDE SEQUENCE [LARGE SCALE GENOMIC DNA]</scope>
    <source>
        <strain evidence="2">ATCC 19061 / DSM 3370 / CCUG 14189 / LMG 1036 / NCIMB 9965 / AN6</strain>
    </source>
</reference>
<organism evidence="1 2">
    <name type="scientific">Xenorhabdus nematophila (strain ATCC 19061 / DSM 3370 / CCUG 14189 / LMG 1036 / NCIMB 9965 / AN6)</name>
    <dbReference type="NCBI Taxonomy" id="406817"/>
    <lineage>
        <taxon>Bacteria</taxon>
        <taxon>Pseudomonadati</taxon>
        <taxon>Pseudomonadota</taxon>
        <taxon>Gammaproteobacteria</taxon>
        <taxon>Enterobacterales</taxon>
        <taxon>Morganellaceae</taxon>
        <taxon>Xenorhabdus</taxon>
    </lineage>
</organism>
<name>D3VFG9_XENNA</name>
<evidence type="ECO:0000313" key="1">
    <source>
        <dbReference type="EMBL" id="CBJ90283.1"/>
    </source>
</evidence>
<keyword evidence="2" id="KW-1185">Reference proteome</keyword>
<proteinExistence type="predicted"/>
<accession>D3VFG9</accession>
<dbReference type="AlphaFoldDB" id="D3VFG9"/>
<gene>
    <name evidence="1" type="ordered locus">XNC1_2224</name>
</gene>
<dbReference type="Proteomes" id="UP000008075">
    <property type="component" value="Chromosome"/>
</dbReference>
<protein>
    <submittedName>
        <fullName evidence="1">Uncharacterized protein</fullName>
    </submittedName>
</protein>
<dbReference type="EMBL" id="FN667742">
    <property type="protein sequence ID" value="CBJ90283.1"/>
    <property type="molecule type" value="Genomic_DNA"/>
</dbReference>
<dbReference type="HOGENOM" id="CLU_3207135_0_0_6"/>
<evidence type="ECO:0000313" key="2">
    <source>
        <dbReference type="Proteomes" id="UP000008075"/>
    </source>
</evidence>
<sequence length="45" mass="5274">MIHNNVQHVINIFNAQGERIFYEAEDNDHRYRDALINLDHCCACG</sequence>
<dbReference type="KEGG" id="xne:XNC1_2224"/>